<dbReference type="PROSITE" id="PS51898">
    <property type="entry name" value="TYR_RECOMBINASE"/>
    <property type="match status" value="1"/>
</dbReference>
<dbReference type="InterPro" id="IPR011010">
    <property type="entry name" value="DNA_brk_join_enz"/>
</dbReference>
<reference evidence="6 7" key="1">
    <citation type="submission" date="2018-04" db="EMBL/GenBank/DDBJ databases">
        <title>Genomic sequence of a freshwater isolate of Shewanella morhuae.</title>
        <authorList>
            <person name="Castillo D.E."/>
            <person name="Gram L."/>
        </authorList>
    </citation>
    <scope>NUCLEOTIDE SEQUENCE [LARGE SCALE GENOMIC DNA]</scope>
    <source>
        <strain evidence="6 7">CW7</strain>
    </source>
</reference>
<dbReference type="Gene3D" id="1.10.443.10">
    <property type="entry name" value="Intergrase catalytic core"/>
    <property type="match status" value="1"/>
</dbReference>
<dbReference type="Gene3D" id="1.10.150.130">
    <property type="match status" value="1"/>
</dbReference>
<dbReference type="Pfam" id="PF13356">
    <property type="entry name" value="Arm-DNA-bind_3"/>
    <property type="match status" value="1"/>
</dbReference>
<dbReference type="PANTHER" id="PTHR30629">
    <property type="entry name" value="PROPHAGE INTEGRASE"/>
    <property type="match status" value="1"/>
</dbReference>
<dbReference type="Proteomes" id="UP000240506">
    <property type="component" value="Unassembled WGS sequence"/>
</dbReference>
<dbReference type="PANTHER" id="PTHR30629:SF2">
    <property type="entry name" value="PROPHAGE INTEGRASE INTS-RELATED"/>
    <property type="match status" value="1"/>
</dbReference>
<proteinExistence type="inferred from homology"/>
<comment type="similarity">
    <text evidence="1">Belongs to the 'phage' integrase family.</text>
</comment>
<evidence type="ECO:0000256" key="1">
    <source>
        <dbReference type="ARBA" id="ARBA00008857"/>
    </source>
</evidence>
<evidence type="ECO:0000256" key="2">
    <source>
        <dbReference type="ARBA" id="ARBA00022908"/>
    </source>
</evidence>
<evidence type="ECO:0000259" key="5">
    <source>
        <dbReference type="PROSITE" id="PS51898"/>
    </source>
</evidence>
<gene>
    <name evidence="6" type="ORF">C9I43_14330</name>
</gene>
<feature type="domain" description="Tyr recombinase" evidence="5">
    <location>
        <begin position="214"/>
        <end position="401"/>
    </location>
</feature>
<dbReference type="InterPro" id="IPR010998">
    <property type="entry name" value="Integrase_recombinase_N"/>
</dbReference>
<protein>
    <submittedName>
        <fullName evidence="6">Integrase</fullName>
    </submittedName>
</protein>
<dbReference type="InterPro" id="IPR002104">
    <property type="entry name" value="Integrase_catalytic"/>
</dbReference>
<sequence>MATKKNMTNTALVSLANKPLDKPTTLSDSGGLAARATPAKDGKGNNVLWIFRYRMGGRETPQRTIVFGKYPDLKLAGAREKRERCKVWIADGKDPKTQLELELSKAVKPLTVAEVLDNWISEYANGKRVNASKHKQQFERWIVPHLGSLPLAEIKKPHWIAALKKRSQKYPVAAGYVLRNLQQALKWCAKSGHEFDRSVFDIDLDDIGAKHQAKRSQRLVEDDSWQRLIDLLKWIEAGKMLPYYKNLLILLITFGARTQELRLATTKEFNFETGVWTVPAEHNKTQAKDQARGDSGEIKRPIPDSIKPLLVALSEANKGGYLLGELKEPTAVSAWGGNIWKKLGHEQKWRLHDLRRTVATGLNDLGVAPHVVESLLGHSIQGVAGIYNRSHYLPEKRHALDMWCNKLDELMLGKKGNVLVLRTLDGY</sequence>
<dbReference type="InterPro" id="IPR013762">
    <property type="entry name" value="Integrase-like_cat_sf"/>
</dbReference>
<dbReference type="Gene3D" id="3.30.160.390">
    <property type="entry name" value="Integrase, DNA-binding domain"/>
    <property type="match status" value="1"/>
</dbReference>
<accession>A0ABX5HZ28</accession>
<keyword evidence="2" id="KW-0229">DNA integration</keyword>
<dbReference type="Pfam" id="PF00589">
    <property type="entry name" value="Phage_integrase"/>
    <property type="match status" value="1"/>
</dbReference>
<evidence type="ECO:0000313" key="7">
    <source>
        <dbReference type="Proteomes" id="UP000240506"/>
    </source>
</evidence>
<dbReference type="InterPro" id="IPR050808">
    <property type="entry name" value="Phage_Integrase"/>
</dbReference>
<dbReference type="EMBL" id="PYSG01000002">
    <property type="protein sequence ID" value="PTA51583.1"/>
    <property type="molecule type" value="Genomic_DNA"/>
</dbReference>
<keyword evidence="3" id="KW-0238">DNA-binding</keyword>
<evidence type="ECO:0000256" key="3">
    <source>
        <dbReference type="ARBA" id="ARBA00023125"/>
    </source>
</evidence>
<evidence type="ECO:0000313" key="6">
    <source>
        <dbReference type="EMBL" id="PTA51583.1"/>
    </source>
</evidence>
<dbReference type="SUPFAM" id="SSF56349">
    <property type="entry name" value="DNA breaking-rejoining enzymes"/>
    <property type="match status" value="1"/>
</dbReference>
<evidence type="ECO:0000256" key="4">
    <source>
        <dbReference type="ARBA" id="ARBA00023172"/>
    </source>
</evidence>
<keyword evidence="7" id="KW-1185">Reference proteome</keyword>
<dbReference type="CDD" id="cd00801">
    <property type="entry name" value="INT_P4_C"/>
    <property type="match status" value="1"/>
</dbReference>
<comment type="caution">
    <text evidence="6">The sequence shown here is derived from an EMBL/GenBank/DDBJ whole genome shotgun (WGS) entry which is preliminary data.</text>
</comment>
<name>A0ABX5HZ28_9GAMM</name>
<organism evidence="6 7">
    <name type="scientific">Shewanella morhuae</name>
    <dbReference type="NCBI Taxonomy" id="365591"/>
    <lineage>
        <taxon>Bacteria</taxon>
        <taxon>Pseudomonadati</taxon>
        <taxon>Pseudomonadota</taxon>
        <taxon>Gammaproteobacteria</taxon>
        <taxon>Alteromonadales</taxon>
        <taxon>Shewanellaceae</taxon>
        <taxon>Shewanella</taxon>
    </lineage>
</organism>
<keyword evidence="4" id="KW-0233">DNA recombination</keyword>
<dbReference type="InterPro" id="IPR025166">
    <property type="entry name" value="Integrase_DNA_bind_dom"/>
</dbReference>
<dbReference type="InterPro" id="IPR038488">
    <property type="entry name" value="Integrase_DNA-bd_sf"/>
</dbReference>